<dbReference type="PATRIC" id="fig|1423759.3.peg.1159"/>
<dbReference type="EMBL" id="AZDX01000003">
    <property type="protein sequence ID" value="KRL08021.1"/>
    <property type="molecule type" value="Genomic_DNA"/>
</dbReference>
<protein>
    <submittedName>
        <fullName evidence="1">Uncharacterized protein</fullName>
    </submittedName>
</protein>
<dbReference type="GeneID" id="98309508"/>
<sequence>MNLRYKIMLEKFQEELGLNLRWVYGWEGIYCISSNGILFKKDKYIAVLKKAYIKNDGLENAIAVLKDPFGVKSNQTVSKDKMMYEAFIKPIGKEYTVKRVINKHNDININEENFKIVSQRTIDGRYVVYYDEDNNRHVWSSINKAATALGLDVRIIRDSLQNKPNSILNLSYGV</sequence>
<gene>
    <name evidence="1" type="ORF">FC92_GL001094</name>
</gene>
<evidence type="ECO:0000313" key="1">
    <source>
        <dbReference type="EMBL" id="KRL08021.1"/>
    </source>
</evidence>
<reference evidence="1 2" key="1">
    <citation type="journal article" date="2015" name="Genome Announc.">
        <title>Expanding the biotechnology potential of lactobacilli through comparative genomics of 213 strains and associated genera.</title>
        <authorList>
            <person name="Sun Z."/>
            <person name="Harris H.M."/>
            <person name="McCann A."/>
            <person name="Guo C."/>
            <person name="Argimon S."/>
            <person name="Zhang W."/>
            <person name="Yang X."/>
            <person name="Jeffery I.B."/>
            <person name="Cooney J.C."/>
            <person name="Kagawa T.F."/>
            <person name="Liu W."/>
            <person name="Song Y."/>
            <person name="Salvetti E."/>
            <person name="Wrobel A."/>
            <person name="Rasinkangas P."/>
            <person name="Parkhill J."/>
            <person name="Rea M.C."/>
            <person name="O'Sullivan O."/>
            <person name="Ritari J."/>
            <person name="Douillard F.P."/>
            <person name="Paul Ross R."/>
            <person name="Yang R."/>
            <person name="Briner A.E."/>
            <person name="Felis G.E."/>
            <person name="de Vos W.M."/>
            <person name="Barrangou R."/>
            <person name="Klaenhammer T.R."/>
            <person name="Caufield P.W."/>
            <person name="Cui Y."/>
            <person name="Zhang H."/>
            <person name="O'Toole P.W."/>
        </authorList>
    </citation>
    <scope>NUCLEOTIDE SEQUENCE [LARGE SCALE GENOMIC DNA]</scope>
    <source>
        <strain evidence="1 2">DSM 19519</strain>
    </source>
</reference>
<organism evidence="1 2">
    <name type="scientific">Liquorilactobacillus hordei DSM 19519</name>
    <dbReference type="NCBI Taxonomy" id="1423759"/>
    <lineage>
        <taxon>Bacteria</taxon>
        <taxon>Bacillati</taxon>
        <taxon>Bacillota</taxon>
        <taxon>Bacilli</taxon>
        <taxon>Lactobacillales</taxon>
        <taxon>Lactobacillaceae</taxon>
        <taxon>Liquorilactobacillus</taxon>
    </lineage>
</organism>
<dbReference type="Proteomes" id="UP000051448">
    <property type="component" value="Unassembled WGS sequence"/>
</dbReference>
<dbReference type="RefSeq" id="WP_057868808.1">
    <property type="nucleotide sequence ID" value="NZ_AZDX01000003.1"/>
</dbReference>
<dbReference type="OrthoDB" id="9987975at2"/>
<comment type="caution">
    <text evidence="1">The sequence shown here is derived from an EMBL/GenBank/DDBJ whole genome shotgun (WGS) entry which is preliminary data.</text>
</comment>
<dbReference type="AlphaFoldDB" id="A0A0R1MSA6"/>
<name>A0A0R1MSA6_9LACO</name>
<accession>A0A0R1MSA6</accession>
<proteinExistence type="predicted"/>
<dbReference type="STRING" id="1423759.FC92_GL001094"/>
<keyword evidence="2" id="KW-1185">Reference proteome</keyword>
<evidence type="ECO:0000313" key="2">
    <source>
        <dbReference type="Proteomes" id="UP000051448"/>
    </source>
</evidence>